<dbReference type="Pfam" id="PF16344">
    <property type="entry name" value="FecR_C"/>
    <property type="match status" value="1"/>
</dbReference>
<gene>
    <name evidence="4" type="ORF">EZE20_18280</name>
</gene>
<evidence type="ECO:0000259" key="3">
    <source>
        <dbReference type="Pfam" id="PF16344"/>
    </source>
</evidence>
<dbReference type="InterPro" id="IPR006860">
    <property type="entry name" value="FecR"/>
</dbReference>
<comment type="caution">
    <text evidence="4">The sequence shown here is derived from an EMBL/GenBank/DDBJ whole genome shotgun (WGS) entry which is preliminary data.</text>
</comment>
<dbReference type="PIRSF" id="PIRSF018266">
    <property type="entry name" value="FecR"/>
    <property type="match status" value="1"/>
</dbReference>
<feature type="domain" description="Protein FecR C-terminal" evidence="3">
    <location>
        <begin position="261"/>
        <end position="328"/>
    </location>
</feature>
<dbReference type="OrthoDB" id="645173at2"/>
<keyword evidence="1" id="KW-0812">Transmembrane</keyword>
<dbReference type="GO" id="GO:0016989">
    <property type="term" value="F:sigma factor antagonist activity"/>
    <property type="evidence" value="ECO:0007669"/>
    <property type="project" value="TreeGrafter"/>
</dbReference>
<dbReference type="Proteomes" id="UP000295706">
    <property type="component" value="Unassembled WGS sequence"/>
</dbReference>
<organism evidence="4 5">
    <name type="scientific">Arundinibacter roseus</name>
    <dbReference type="NCBI Taxonomy" id="2070510"/>
    <lineage>
        <taxon>Bacteria</taxon>
        <taxon>Pseudomonadati</taxon>
        <taxon>Bacteroidota</taxon>
        <taxon>Cytophagia</taxon>
        <taxon>Cytophagales</taxon>
        <taxon>Spirosomataceae</taxon>
        <taxon>Arundinibacter</taxon>
    </lineage>
</organism>
<dbReference type="Gene3D" id="3.55.50.30">
    <property type="match status" value="1"/>
</dbReference>
<evidence type="ECO:0000256" key="1">
    <source>
        <dbReference type="SAM" id="Phobius"/>
    </source>
</evidence>
<keyword evidence="5" id="KW-1185">Reference proteome</keyword>
<protein>
    <submittedName>
        <fullName evidence="4">FecR family protein</fullName>
    </submittedName>
</protein>
<dbReference type="InterPro" id="IPR012373">
    <property type="entry name" value="Ferrdict_sens_TM"/>
</dbReference>
<feature type="transmembrane region" description="Helical" evidence="1">
    <location>
        <begin position="72"/>
        <end position="92"/>
    </location>
</feature>
<name>A0A4R4K4N0_9BACT</name>
<sequence>MTHQEFNQLLKRYLAGETTEQEENLLLEWYESPANQQELDLPERQKEAIKKRMWQKIRQNLPARTFLRPLHLAWLSGVAACLLVGAGWYWGWDKPLSTFPKATQEVVSQSGIEVKNTLQTEQEVVLPDGTKVTLSQNSQLVYNKAFNQTRREVYLTGEAFFDVKRDENKPFVVHTDDLVTEVLGTSFRIRQNHNSRTTEVSVRSGKVSVYALETTTNREHNGVIITQNQRAVYNATTHTIVPGIVEAPIPVIEVREIAGNLIFQEASLPQVLGELTRLYGIEFVISNPKSNECRLTADLNGLTLFTQLDLICKSIDATYEKRGTVVFISGEGC</sequence>
<dbReference type="PANTHER" id="PTHR30273:SF2">
    <property type="entry name" value="PROTEIN FECR"/>
    <property type="match status" value="1"/>
</dbReference>
<accession>A0A4R4K4N0</accession>
<dbReference type="InterPro" id="IPR032508">
    <property type="entry name" value="FecR_C"/>
</dbReference>
<keyword evidence="1" id="KW-0472">Membrane</keyword>
<proteinExistence type="predicted"/>
<dbReference type="Gene3D" id="2.60.120.1440">
    <property type="match status" value="1"/>
</dbReference>
<dbReference type="RefSeq" id="WP_132120351.1">
    <property type="nucleotide sequence ID" value="NZ_SMJU01000012.1"/>
</dbReference>
<evidence type="ECO:0000259" key="2">
    <source>
        <dbReference type="Pfam" id="PF04773"/>
    </source>
</evidence>
<keyword evidence="1" id="KW-1133">Transmembrane helix</keyword>
<dbReference type="Pfam" id="PF04773">
    <property type="entry name" value="FecR"/>
    <property type="match status" value="1"/>
</dbReference>
<evidence type="ECO:0000313" key="5">
    <source>
        <dbReference type="Proteomes" id="UP000295706"/>
    </source>
</evidence>
<evidence type="ECO:0000313" key="4">
    <source>
        <dbReference type="EMBL" id="TDB62330.1"/>
    </source>
</evidence>
<reference evidence="4 5" key="1">
    <citation type="submission" date="2019-02" db="EMBL/GenBank/DDBJ databases">
        <title>Arundinibacter roseus gen. nov., sp. nov., a new member of the family Cytophagaceae.</title>
        <authorList>
            <person name="Szuroczki S."/>
            <person name="Khayer B."/>
            <person name="Sproer C."/>
            <person name="Toumi M."/>
            <person name="Szabo A."/>
            <person name="Felfoldi T."/>
            <person name="Schumann P."/>
            <person name="Toth E."/>
        </authorList>
    </citation>
    <scope>NUCLEOTIDE SEQUENCE [LARGE SCALE GENOMIC DNA]</scope>
    <source>
        <strain evidence="4 5">DMA-k-7a</strain>
    </source>
</reference>
<dbReference type="PANTHER" id="PTHR30273">
    <property type="entry name" value="PERIPLASMIC SIGNAL SENSOR AND SIGMA FACTOR ACTIVATOR FECR-RELATED"/>
    <property type="match status" value="1"/>
</dbReference>
<dbReference type="AlphaFoldDB" id="A0A4R4K4N0"/>
<feature type="domain" description="FecR protein" evidence="2">
    <location>
        <begin position="121"/>
        <end position="207"/>
    </location>
</feature>
<dbReference type="EMBL" id="SMJU01000012">
    <property type="protein sequence ID" value="TDB62330.1"/>
    <property type="molecule type" value="Genomic_DNA"/>
</dbReference>